<reference evidence="4" key="1">
    <citation type="submission" date="2022-09" db="EMBL/GenBank/DDBJ databases">
        <title>Diverse halophilic archaea isolated from saline environments.</title>
        <authorList>
            <person name="Cui H.-L."/>
        </authorList>
    </citation>
    <scope>NUCLEOTIDE SEQUENCE</scope>
    <source>
        <strain evidence="4">ZS-35-S2</strain>
    </source>
</reference>
<dbReference type="InterPro" id="IPR028081">
    <property type="entry name" value="Leu-bd"/>
</dbReference>
<dbReference type="CDD" id="cd06340">
    <property type="entry name" value="PBP1_ABC_ligand_binding-like"/>
    <property type="match status" value="1"/>
</dbReference>
<dbReference type="PANTHER" id="PTHR30483">
    <property type="entry name" value="LEUCINE-SPECIFIC-BINDING PROTEIN"/>
    <property type="match status" value="1"/>
</dbReference>
<evidence type="ECO:0000256" key="1">
    <source>
        <dbReference type="ARBA" id="ARBA00022729"/>
    </source>
</evidence>
<dbReference type="Pfam" id="PF13458">
    <property type="entry name" value="Peripla_BP_6"/>
    <property type="match status" value="1"/>
</dbReference>
<dbReference type="Gene3D" id="3.40.50.2300">
    <property type="match status" value="2"/>
</dbReference>
<sequence>MSKDSNPRIGSRRTYLKAIGVGVTAGLAGCTSNDGNDGNGGTDGNGDSGGDGGDGGGGTATGTPGGNTVEEVVIGANHPLSGFLGAAGQAMTNAGKLATMHVNEEGGIESLGGAQLTFVSRDNKGTQEEGGPVEQQLIEEDGAHVVTGCYSSPVTLAATQVAERAGVPHIIDVSVANSILQGRGLNYAYRIQTPASGMAGDYARFMPELARANDVTMDTASIVYLDNAFGQSIRDTLMSALPEQNVEVLEDSAYTFGQESMDTEATRVKQADADAFIFVGYGGGGIRMMQSLQNVDYRPPLLTGTSTPTFTDNDIIKQIGKFANGGFGNNYQFDFNKEQTNKIFADYRREFGRELGVTHAAMTYSVVKVVQAALEEAGSADPEDINETLKTITVEDHPAAMPPIEFQENGENANALSPMFQVQNLEGLVVWPERYAQSEAQF</sequence>
<keyword evidence="1" id="KW-0732">Signal</keyword>
<protein>
    <submittedName>
        <fullName evidence="4">ABC transporter substrate-binding protein</fullName>
    </submittedName>
</protein>
<dbReference type="AlphaFoldDB" id="A0A9E7R2D5"/>
<dbReference type="SUPFAM" id="SSF53822">
    <property type="entry name" value="Periplasmic binding protein-like I"/>
    <property type="match status" value="1"/>
</dbReference>
<dbReference type="EMBL" id="CP104003">
    <property type="protein sequence ID" value="UWM54501.1"/>
    <property type="molecule type" value="Genomic_DNA"/>
</dbReference>
<organism evidence="4 5">
    <name type="scientific">Salinirubellus salinus</name>
    <dbReference type="NCBI Taxonomy" id="1364945"/>
    <lineage>
        <taxon>Archaea</taxon>
        <taxon>Methanobacteriati</taxon>
        <taxon>Methanobacteriota</taxon>
        <taxon>Stenosarchaea group</taxon>
        <taxon>Halobacteria</taxon>
        <taxon>Halobacteriales</taxon>
        <taxon>Natronomonadaceae</taxon>
        <taxon>Salinirubellus</taxon>
    </lineage>
</organism>
<evidence type="ECO:0000313" key="5">
    <source>
        <dbReference type="Proteomes" id="UP001057580"/>
    </source>
</evidence>
<dbReference type="RefSeq" id="WP_260593521.1">
    <property type="nucleotide sequence ID" value="NZ_CP104003.1"/>
</dbReference>
<proteinExistence type="predicted"/>
<dbReference type="Proteomes" id="UP001057580">
    <property type="component" value="Chromosome"/>
</dbReference>
<dbReference type="PANTHER" id="PTHR30483:SF6">
    <property type="entry name" value="PERIPLASMIC BINDING PROTEIN OF ABC TRANSPORTER FOR NATURAL AMINO ACIDS"/>
    <property type="match status" value="1"/>
</dbReference>
<gene>
    <name evidence="4" type="ORF">N0B31_20565</name>
</gene>
<feature type="compositionally biased region" description="Gly residues" evidence="2">
    <location>
        <begin position="37"/>
        <end position="65"/>
    </location>
</feature>
<dbReference type="KEGG" id="ssai:N0B31_20565"/>
<evidence type="ECO:0000259" key="3">
    <source>
        <dbReference type="Pfam" id="PF13458"/>
    </source>
</evidence>
<accession>A0A9E7R2D5</accession>
<keyword evidence="5" id="KW-1185">Reference proteome</keyword>
<dbReference type="InterPro" id="IPR051010">
    <property type="entry name" value="BCAA_transport"/>
</dbReference>
<feature type="domain" description="Leucine-binding protein" evidence="3">
    <location>
        <begin position="72"/>
        <end position="422"/>
    </location>
</feature>
<evidence type="ECO:0000256" key="2">
    <source>
        <dbReference type="SAM" id="MobiDB-lite"/>
    </source>
</evidence>
<dbReference type="PROSITE" id="PS51257">
    <property type="entry name" value="PROKAR_LIPOPROTEIN"/>
    <property type="match status" value="1"/>
</dbReference>
<feature type="region of interest" description="Disordered" evidence="2">
    <location>
        <begin position="36"/>
        <end position="69"/>
    </location>
</feature>
<dbReference type="GeneID" id="74944869"/>
<dbReference type="InterPro" id="IPR028082">
    <property type="entry name" value="Peripla_BP_I"/>
</dbReference>
<evidence type="ECO:0000313" key="4">
    <source>
        <dbReference type="EMBL" id="UWM54501.1"/>
    </source>
</evidence>
<name>A0A9E7R2D5_9EURY</name>